<dbReference type="HOGENOM" id="CLU_009058_2_1_1"/>
<sequence>MSLDESQRAWSSGHIDSINDKAAWPVDSNVDPYAASENPVINVIGLSEDLESQPSYKAIKDGNEAEGHDSIWAQRRNNLNTDRLRTSILVETNADLRDGIDEEPIIRNAVFKDSSFEAWSSKLKKTYNPLSPDIVVINEIDELEGIIFKHTNYRVKHLVELPNTDPADDHIVIRRYSDFIWLRKVLLKKYPLRLIPDLPPKKLGSQYSSRSFLLARRQGLIRFINLVMKHPVLKNDDLVLTFLTVPAELSSWRNQASYDTSEEFADKRISETFKQMWDPRLLEKWNKINASLDKSMIIWNNMRILVERYESRMLHIAQERDVFKACIETYSQHTNVLYPEEHSASVIELNDHLKVVEKHLENTTELINNEAEELHSSLVPKFVTYIEVLKALQKLFERYRILSRNTVHQLERRVELNEERLEAMKGKPDISGAEYDKIVNIVQQDKRSINQQINRSWLIKECVLEEFTFFQKTQFLAIDTLQTWTAMHSKYYGFQLNEWERLAVSLTELPSVQ</sequence>
<dbReference type="InterPro" id="IPR028662">
    <property type="entry name" value="SNX8/Mvp1"/>
</dbReference>
<dbReference type="RefSeq" id="XP_001646713.1">
    <property type="nucleotide sequence ID" value="XM_001646663.1"/>
</dbReference>
<comment type="subcellular location">
    <subcellularLocation>
        <location evidence="2">Cytoplasm</location>
    </subcellularLocation>
    <subcellularLocation>
        <location evidence="1">Membrane</location>
        <topology evidence="1">Peripheral membrane protein</topology>
        <orientation evidence="1">Cytoplasmic side</orientation>
    </subcellularLocation>
</comment>
<feature type="domain" description="PX" evidence="10">
    <location>
        <begin position="131"/>
        <end position="250"/>
    </location>
</feature>
<evidence type="ECO:0000256" key="7">
    <source>
        <dbReference type="ARBA" id="ARBA00022927"/>
    </source>
</evidence>
<dbReference type="PANTHER" id="PTHR47554:SF1">
    <property type="entry name" value="SORTING NEXIN MVP1"/>
    <property type="match status" value="1"/>
</dbReference>
<dbReference type="CDD" id="cd07597">
    <property type="entry name" value="BAR_SNX8"/>
    <property type="match status" value="1"/>
</dbReference>
<evidence type="ECO:0000256" key="9">
    <source>
        <dbReference type="ARBA" id="ARBA00072009"/>
    </source>
</evidence>
<dbReference type="SUPFAM" id="SSF64268">
    <property type="entry name" value="PX domain"/>
    <property type="match status" value="1"/>
</dbReference>
<evidence type="ECO:0000256" key="2">
    <source>
        <dbReference type="ARBA" id="ARBA00004496"/>
    </source>
</evidence>
<dbReference type="STRING" id="436907.A7TFP7"/>
<evidence type="ECO:0000313" key="12">
    <source>
        <dbReference type="Proteomes" id="UP000000267"/>
    </source>
</evidence>
<dbReference type="PROSITE" id="PS50195">
    <property type="entry name" value="PX"/>
    <property type="match status" value="1"/>
</dbReference>
<name>A7TFP7_VANPO</name>
<dbReference type="InterPro" id="IPR036871">
    <property type="entry name" value="PX_dom_sf"/>
</dbReference>
<dbReference type="GO" id="GO:0016020">
    <property type="term" value="C:membrane"/>
    <property type="evidence" value="ECO:0007669"/>
    <property type="project" value="UniProtKB-SubCell"/>
</dbReference>
<dbReference type="Proteomes" id="UP000000267">
    <property type="component" value="Unassembled WGS sequence"/>
</dbReference>
<evidence type="ECO:0000256" key="6">
    <source>
        <dbReference type="ARBA" id="ARBA00022490"/>
    </source>
</evidence>
<dbReference type="OMA" id="CILVERM"/>
<keyword evidence="5" id="KW-0813">Transport</keyword>
<evidence type="ECO:0000256" key="4">
    <source>
        <dbReference type="ARBA" id="ARBA00014268"/>
    </source>
</evidence>
<dbReference type="Pfam" id="PF00787">
    <property type="entry name" value="PX"/>
    <property type="match status" value="1"/>
</dbReference>
<dbReference type="OrthoDB" id="10064318at2759"/>
<protein>
    <recommendedName>
        <fullName evidence="4">Sorting nexin MVP1</fullName>
    </recommendedName>
    <alternativeName>
        <fullName evidence="9">Sorting nexin mvp1</fullName>
    </alternativeName>
</protein>
<dbReference type="FunFam" id="3.30.1520.10:FF:000042">
    <property type="entry name" value="Sorting nexin mvp1"/>
    <property type="match status" value="1"/>
</dbReference>
<evidence type="ECO:0000256" key="1">
    <source>
        <dbReference type="ARBA" id="ARBA00004287"/>
    </source>
</evidence>
<evidence type="ECO:0000256" key="8">
    <source>
        <dbReference type="ARBA" id="ARBA00023136"/>
    </source>
</evidence>
<dbReference type="Gene3D" id="3.30.1520.10">
    <property type="entry name" value="Phox-like domain"/>
    <property type="match status" value="1"/>
</dbReference>
<dbReference type="GeneID" id="5547171"/>
<organism evidence="12">
    <name type="scientific">Vanderwaltozyma polyspora (strain ATCC 22028 / DSM 70294 / BCRC 21397 / CBS 2163 / NBRC 10782 / NRRL Y-8283 / UCD 57-17)</name>
    <name type="common">Kluyveromyces polysporus</name>
    <dbReference type="NCBI Taxonomy" id="436907"/>
    <lineage>
        <taxon>Eukaryota</taxon>
        <taxon>Fungi</taxon>
        <taxon>Dikarya</taxon>
        <taxon>Ascomycota</taxon>
        <taxon>Saccharomycotina</taxon>
        <taxon>Saccharomycetes</taxon>
        <taxon>Saccharomycetales</taxon>
        <taxon>Saccharomycetaceae</taxon>
        <taxon>Vanderwaltozyma</taxon>
    </lineage>
</organism>
<keyword evidence="6" id="KW-0963">Cytoplasm</keyword>
<keyword evidence="8" id="KW-0472">Membrane</keyword>
<evidence type="ECO:0000259" key="10">
    <source>
        <dbReference type="PROSITE" id="PS50195"/>
    </source>
</evidence>
<dbReference type="KEGG" id="vpo:Kpol_1023p24"/>
<gene>
    <name evidence="11" type="ORF">Kpol_1023p24</name>
</gene>
<dbReference type="GO" id="GO:0005829">
    <property type="term" value="C:cytosol"/>
    <property type="evidence" value="ECO:0007669"/>
    <property type="project" value="GOC"/>
</dbReference>
<reference evidence="11 12" key="1">
    <citation type="journal article" date="2007" name="Proc. Natl. Acad. Sci. U.S.A.">
        <title>Independent sorting-out of thousands of duplicated gene pairs in two yeast species descended from a whole-genome duplication.</title>
        <authorList>
            <person name="Scannell D.R."/>
            <person name="Frank A.C."/>
            <person name="Conant G.C."/>
            <person name="Byrne K.P."/>
            <person name="Woolfit M."/>
            <person name="Wolfe K.H."/>
        </authorList>
    </citation>
    <scope>NUCLEOTIDE SEQUENCE [LARGE SCALE GENOMIC DNA]</scope>
    <source>
        <strain evidence="12">ATCC 22028 / DSM 70294 / BCRC 21397 / CBS 2163 / NBRC 10782 / NRRL Y-8283 / UCD 57-17</strain>
    </source>
</reference>
<dbReference type="AlphaFoldDB" id="A7TFP7"/>
<evidence type="ECO:0000256" key="5">
    <source>
        <dbReference type="ARBA" id="ARBA00022448"/>
    </source>
</evidence>
<keyword evidence="7" id="KW-0653">Protein transport</keyword>
<dbReference type="EMBL" id="DS480384">
    <property type="protein sequence ID" value="EDO18855.1"/>
    <property type="molecule type" value="Genomic_DNA"/>
</dbReference>
<dbReference type="SMART" id="SM00312">
    <property type="entry name" value="PX"/>
    <property type="match status" value="1"/>
</dbReference>
<dbReference type="InParanoid" id="A7TFP7"/>
<dbReference type="PANTHER" id="PTHR47554">
    <property type="entry name" value="SORTING NEXIN MVP1"/>
    <property type="match status" value="1"/>
</dbReference>
<dbReference type="Pfam" id="PF19566">
    <property type="entry name" value="Snx8_BAR_dom"/>
    <property type="match status" value="1"/>
</dbReference>
<dbReference type="InterPro" id="IPR045734">
    <property type="entry name" value="Snx8_BAR_dom"/>
</dbReference>
<keyword evidence="12" id="KW-1185">Reference proteome</keyword>
<evidence type="ECO:0000313" key="11">
    <source>
        <dbReference type="EMBL" id="EDO18855.1"/>
    </source>
</evidence>
<evidence type="ECO:0000256" key="3">
    <source>
        <dbReference type="ARBA" id="ARBA00010883"/>
    </source>
</evidence>
<dbReference type="GO" id="GO:0005768">
    <property type="term" value="C:endosome"/>
    <property type="evidence" value="ECO:0007669"/>
    <property type="project" value="TreeGrafter"/>
</dbReference>
<dbReference type="GO" id="GO:0032266">
    <property type="term" value="F:phosphatidylinositol-3-phosphate binding"/>
    <property type="evidence" value="ECO:0007669"/>
    <property type="project" value="TreeGrafter"/>
</dbReference>
<comment type="similarity">
    <text evidence="3">Belongs to the sorting nexin family.</text>
</comment>
<dbReference type="PhylomeDB" id="A7TFP7"/>
<dbReference type="InterPro" id="IPR001683">
    <property type="entry name" value="PX_dom"/>
</dbReference>
<accession>A7TFP7</accession>
<proteinExistence type="inferred from homology"/>
<dbReference type="eggNOG" id="KOG2273">
    <property type="taxonomic scope" value="Eukaryota"/>
</dbReference>
<dbReference type="GO" id="GO:0042147">
    <property type="term" value="P:retrograde transport, endosome to Golgi"/>
    <property type="evidence" value="ECO:0007669"/>
    <property type="project" value="InterPro"/>
</dbReference>
<dbReference type="GO" id="GO:0006623">
    <property type="term" value="P:protein targeting to vacuole"/>
    <property type="evidence" value="ECO:0007669"/>
    <property type="project" value="TreeGrafter"/>
</dbReference>